<gene>
    <name evidence="3" type="ORF">L9F63_021304</name>
</gene>
<feature type="transmembrane region" description="Helical" evidence="2">
    <location>
        <begin position="134"/>
        <end position="154"/>
    </location>
</feature>
<accession>A0AAD7ZPB0</accession>
<keyword evidence="2" id="KW-1133">Transmembrane helix</keyword>
<dbReference type="Proteomes" id="UP001233999">
    <property type="component" value="Unassembled WGS sequence"/>
</dbReference>
<evidence type="ECO:0000313" key="4">
    <source>
        <dbReference type="Proteomes" id="UP001233999"/>
    </source>
</evidence>
<organism evidence="3 4">
    <name type="scientific">Diploptera punctata</name>
    <name type="common">Pacific beetle cockroach</name>
    <dbReference type="NCBI Taxonomy" id="6984"/>
    <lineage>
        <taxon>Eukaryota</taxon>
        <taxon>Metazoa</taxon>
        <taxon>Ecdysozoa</taxon>
        <taxon>Arthropoda</taxon>
        <taxon>Hexapoda</taxon>
        <taxon>Insecta</taxon>
        <taxon>Pterygota</taxon>
        <taxon>Neoptera</taxon>
        <taxon>Polyneoptera</taxon>
        <taxon>Dictyoptera</taxon>
        <taxon>Blattodea</taxon>
        <taxon>Blaberoidea</taxon>
        <taxon>Blaberidae</taxon>
        <taxon>Diplopterinae</taxon>
        <taxon>Diploptera</taxon>
    </lineage>
</organism>
<keyword evidence="2" id="KW-0472">Membrane</keyword>
<name>A0AAD7ZPB0_DIPPU</name>
<reference evidence="3" key="1">
    <citation type="journal article" date="2023" name="IScience">
        <title>Live-bearing cockroach genome reveals convergent evolutionary mechanisms linked to viviparity in insects and beyond.</title>
        <authorList>
            <person name="Fouks B."/>
            <person name="Harrison M.C."/>
            <person name="Mikhailova A.A."/>
            <person name="Marchal E."/>
            <person name="English S."/>
            <person name="Carruthers M."/>
            <person name="Jennings E.C."/>
            <person name="Chiamaka E.L."/>
            <person name="Frigard R.A."/>
            <person name="Pippel M."/>
            <person name="Attardo G.M."/>
            <person name="Benoit J.B."/>
            <person name="Bornberg-Bauer E."/>
            <person name="Tobe S.S."/>
        </authorList>
    </citation>
    <scope>NUCLEOTIDE SEQUENCE</scope>
    <source>
        <strain evidence="3">Stay&amp;Tobe</strain>
    </source>
</reference>
<dbReference type="EMBL" id="JASPKZ010007428">
    <property type="protein sequence ID" value="KAJ9584345.1"/>
    <property type="molecule type" value="Genomic_DNA"/>
</dbReference>
<evidence type="ECO:0000256" key="1">
    <source>
        <dbReference type="SAM" id="MobiDB-lite"/>
    </source>
</evidence>
<feature type="transmembrane region" description="Helical" evidence="2">
    <location>
        <begin position="228"/>
        <end position="244"/>
    </location>
</feature>
<protein>
    <submittedName>
        <fullName evidence="3">Uncharacterized protein</fullName>
    </submittedName>
</protein>
<evidence type="ECO:0000313" key="3">
    <source>
        <dbReference type="EMBL" id="KAJ9584345.1"/>
    </source>
</evidence>
<evidence type="ECO:0000256" key="2">
    <source>
        <dbReference type="SAM" id="Phobius"/>
    </source>
</evidence>
<dbReference type="AlphaFoldDB" id="A0AAD7ZPB0"/>
<feature type="region of interest" description="Disordered" evidence="1">
    <location>
        <begin position="49"/>
        <end position="72"/>
    </location>
</feature>
<reference evidence="3" key="2">
    <citation type="submission" date="2023-05" db="EMBL/GenBank/DDBJ databases">
        <authorList>
            <person name="Fouks B."/>
        </authorList>
    </citation>
    <scope>NUCLEOTIDE SEQUENCE</scope>
    <source>
        <strain evidence="3">Stay&amp;Tobe</strain>
        <tissue evidence="3">Testes</tissue>
    </source>
</reference>
<keyword evidence="2" id="KW-0812">Transmembrane</keyword>
<keyword evidence="4" id="KW-1185">Reference proteome</keyword>
<feature type="compositionally biased region" description="Acidic residues" evidence="1">
    <location>
        <begin position="49"/>
        <end position="64"/>
    </location>
</feature>
<feature type="non-terminal residue" evidence="3">
    <location>
        <position position="286"/>
    </location>
</feature>
<sequence length="286" mass="32928">IIVWILEFRISFQCTLSRSSSTWPSMDNKHPYFQIQIQIQRNILCLDADPDPDSDPDPDPDPGQDPDNNPISRSRENAYVLIEKSYVQIEIQIQWLTVTQGLAVVNGNSRVGSACIRRSLLLLHYYLKCESIDLYILAVYYVSCIKIITLLNGLSTIVKTLDFETSQIPLATIDFWKLLDKIRFEEHSRRLTEDLKNITIIYSTIAFSRFHEAITASLLHFPLHTEKFYIHLTIILSISTLMLVHHRGSVTMAMGIKTFVLFFRPSGIIVKCSSIQIEGNYLFLWI</sequence>
<feature type="non-terminal residue" evidence="3">
    <location>
        <position position="1"/>
    </location>
</feature>
<proteinExistence type="predicted"/>
<comment type="caution">
    <text evidence="3">The sequence shown here is derived from an EMBL/GenBank/DDBJ whole genome shotgun (WGS) entry which is preliminary data.</text>
</comment>